<proteinExistence type="predicted"/>
<accession>A0A2S6HJ76</accession>
<protein>
    <submittedName>
        <fullName evidence="1">Uncharacterized protein</fullName>
    </submittedName>
</protein>
<gene>
    <name evidence="1" type="ORF">BXY41_11651</name>
</gene>
<evidence type="ECO:0000313" key="1">
    <source>
        <dbReference type="EMBL" id="PPK77512.1"/>
    </source>
</evidence>
<comment type="caution">
    <text evidence="1">The sequence shown here is derived from an EMBL/GenBank/DDBJ whole genome shotgun (WGS) entry which is preliminary data.</text>
</comment>
<organism evidence="1 2">
    <name type="scientific">Lacrimispora xylanisolvens</name>
    <dbReference type="NCBI Taxonomy" id="384636"/>
    <lineage>
        <taxon>Bacteria</taxon>
        <taxon>Bacillati</taxon>
        <taxon>Bacillota</taxon>
        <taxon>Clostridia</taxon>
        <taxon>Lachnospirales</taxon>
        <taxon>Lachnospiraceae</taxon>
        <taxon>Lacrimispora</taxon>
    </lineage>
</organism>
<evidence type="ECO:0000313" key="2">
    <source>
        <dbReference type="Proteomes" id="UP000237749"/>
    </source>
</evidence>
<dbReference type="Proteomes" id="UP000237749">
    <property type="component" value="Unassembled WGS sequence"/>
</dbReference>
<keyword evidence="2" id="KW-1185">Reference proteome</keyword>
<reference evidence="1 2" key="1">
    <citation type="submission" date="2018-02" db="EMBL/GenBank/DDBJ databases">
        <title>Genomic Encyclopedia of Archaeal and Bacterial Type Strains, Phase II (KMG-II): from individual species to whole genera.</title>
        <authorList>
            <person name="Goeker M."/>
        </authorList>
    </citation>
    <scope>NUCLEOTIDE SEQUENCE [LARGE SCALE GENOMIC DNA]</scope>
    <source>
        <strain evidence="1 2">DSM 3808</strain>
    </source>
</reference>
<dbReference type="AlphaFoldDB" id="A0A2S6HJ76"/>
<dbReference type="EMBL" id="PTJA01000016">
    <property type="protein sequence ID" value="PPK77512.1"/>
    <property type="molecule type" value="Genomic_DNA"/>
</dbReference>
<name>A0A2S6HJ76_9FIRM</name>
<sequence>MMCFSEQQKEEIVHTGIQVIEFKRSIVKASQTAKEVIEIVRDMLLKLVDGISKSLQVIRQVYKNLHPKEKYKAVRRLDKCGFSEKEINLMVGGSYHCRNNC</sequence>